<evidence type="ECO:0000313" key="11">
    <source>
        <dbReference type="Proteomes" id="UP000181942"/>
    </source>
</evidence>
<dbReference type="InterPro" id="IPR009100">
    <property type="entry name" value="AcylCoA_DH/oxidase_NM_dom_sf"/>
</dbReference>
<dbReference type="InterPro" id="IPR036250">
    <property type="entry name" value="AcylCo_DH-like_C"/>
</dbReference>
<name>A0A1I2L1E8_9ACTN</name>
<comment type="similarity">
    <text evidence="2 5">Belongs to the acyl-CoA dehydrogenase family.</text>
</comment>
<evidence type="ECO:0000256" key="2">
    <source>
        <dbReference type="ARBA" id="ARBA00009347"/>
    </source>
</evidence>
<evidence type="ECO:0000256" key="4">
    <source>
        <dbReference type="ARBA" id="ARBA00022827"/>
    </source>
</evidence>
<dbReference type="InterPro" id="IPR037069">
    <property type="entry name" value="AcylCoA_DH/ox_N_sf"/>
</dbReference>
<dbReference type="GO" id="GO:0003995">
    <property type="term" value="F:acyl-CoA dehydrogenase activity"/>
    <property type="evidence" value="ECO:0007669"/>
    <property type="project" value="InterPro"/>
</dbReference>
<dbReference type="RefSeq" id="WP_079174257.1">
    <property type="nucleotide sequence ID" value="NZ_FONR01000011.1"/>
</dbReference>
<evidence type="ECO:0000256" key="6">
    <source>
        <dbReference type="SAM" id="MobiDB-lite"/>
    </source>
</evidence>
<organism evidence="10 11">
    <name type="scientific">Streptomyces mirabilis</name>
    <dbReference type="NCBI Taxonomy" id="68239"/>
    <lineage>
        <taxon>Bacteria</taxon>
        <taxon>Bacillati</taxon>
        <taxon>Actinomycetota</taxon>
        <taxon>Actinomycetes</taxon>
        <taxon>Kitasatosporales</taxon>
        <taxon>Streptomycetaceae</taxon>
        <taxon>Streptomyces</taxon>
    </lineage>
</organism>
<evidence type="ECO:0000256" key="5">
    <source>
        <dbReference type="RuleBase" id="RU362125"/>
    </source>
</evidence>
<keyword evidence="4 5" id="KW-0274">FAD</keyword>
<feature type="domain" description="Acyl-CoA oxidase/dehydrogenase middle" evidence="8">
    <location>
        <begin position="166"/>
        <end position="257"/>
    </location>
</feature>
<dbReference type="Pfam" id="PF02770">
    <property type="entry name" value="Acyl-CoA_dh_M"/>
    <property type="match status" value="1"/>
</dbReference>
<dbReference type="InterPro" id="IPR045008">
    <property type="entry name" value="ACX4-like"/>
</dbReference>
<evidence type="ECO:0000256" key="1">
    <source>
        <dbReference type="ARBA" id="ARBA00001974"/>
    </source>
</evidence>
<proteinExistence type="inferred from homology"/>
<dbReference type="OrthoDB" id="9770681at2"/>
<dbReference type="PANTHER" id="PTHR43188:SF1">
    <property type="entry name" value="ACYL-COA DEHYDROGENASE"/>
    <property type="match status" value="1"/>
</dbReference>
<dbReference type="Gene3D" id="1.20.140.10">
    <property type="entry name" value="Butyryl-CoA Dehydrogenase, subunit A, domain 3"/>
    <property type="match status" value="1"/>
</dbReference>
<dbReference type="InterPro" id="IPR046373">
    <property type="entry name" value="Acyl-CoA_Oxase/DH_mid-dom_sf"/>
</dbReference>
<dbReference type="SUPFAM" id="SSF56645">
    <property type="entry name" value="Acyl-CoA dehydrogenase NM domain-like"/>
    <property type="match status" value="1"/>
</dbReference>
<feature type="compositionally biased region" description="Polar residues" evidence="6">
    <location>
        <begin position="1"/>
        <end position="25"/>
    </location>
</feature>
<gene>
    <name evidence="10" type="ORF">SAMN02787118_111151</name>
</gene>
<dbReference type="InterPro" id="IPR006089">
    <property type="entry name" value="Acyl-CoA_DH_CS"/>
</dbReference>
<dbReference type="GO" id="GO:0006635">
    <property type="term" value="P:fatty acid beta-oxidation"/>
    <property type="evidence" value="ECO:0007669"/>
    <property type="project" value="InterPro"/>
</dbReference>
<dbReference type="PANTHER" id="PTHR43188">
    <property type="entry name" value="ACYL-COENZYME A OXIDASE"/>
    <property type="match status" value="1"/>
</dbReference>
<dbReference type="Gene3D" id="1.10.540.10">
    <property type="entry name" value="Acyl-CoA dehydrogenase/oxidase, N-terminal domain"/>
    <property type="match status" value="1"/>
</dbReference>
<dbReference type="InterPro" id="IPR013786">
    <property type="entry name" value="AcylCoA_DH/ox_N"/>
</dbReference>
<dbReference type="Gene3D" id="2.40.110.10">
    <property type="entry name" value="Butyryl-CoA Dehydrogenase, subunit A, domain 2"/>
    <property type="match status" value="1"/>
</dbReference>
<dbReference type="SUPFAM" id="SSF47203">
    <property type="entry name" value="Acyl-CoA dehydrogenase C-terminal domain-like"/>
    <property type="match status" value="1"/>
</dbReference>
<dbReference type="EMBL" id="FONR01000011">
    <property type="protein sequence ID" value="SFF73104.1"/>
    <property type="molecule type" value="Genomic_DNA"/>
</dbReference>
<feature type="domain" description="Acyl-CoA dehydrogenase/oxidase C-terminal" evidence="7">
    <location>
        <begin position="274"/>
        <end position="416"/>
    </location>
</feature>
<dbReference type="GO" id="GO:0050660">
    <property type="term" value="F:flavin adenine dinucleotide binding"/>
    <property type="evidence" value="ECO:0007669"/>
    <property type="project" value="InterPro"/>
</dbReference>
<keyword evidence="5" id="KW-0560">Oxidoreductase</keyword>
<evidence type="ECO:0000256" key="3">
    <source>
        <dbReference type="ARBA" id="ARBA00022630"/>
    </source>
</evidence>
<keyword evidence="3 5" id="KW-0285">Flavoprotein</keyword>
<dbReference type="Pfam" id="PF00441">
    <property type="entry name" value="Acyl-CoA_dh_1"/>
    <property type="match status" value="1"/>
</dbReference>
<evidence type="ECO:0000313" key="10">
    <source>
        <dbReference type="EMBL" id="SFF73104.1"/>
    </source>
</evidence>
<feature type="region of interest" description="Disordered" evidence="6">
    <location>
        <begin position="1"/>
        <end position="33"/>
    </location>
</feature>
<dbReference type="Proteomes" id="UP000181942">
    <property type="component" value="Unassembled WGS sequence"/>
</dbReference>
<dbReference type="InterPro" id="IPR009075">
    <property type="entry name" value="AcylCo_DH/oxidase_C"/>
</dbReference>
<sequence>MKPTQSSAVDPGQTVPNGASPSGNGKLSGVEPPVLGGPEHSDYYLLDNLITDEQRALRMKVREFMDQEVTPIINPYWERAEFPFELVPKLAQLNIAGFQIAGHGCPGMSNLTAGLVILELARGDLSMSTFMGVHSALAMTSIGLLGSEEQKERFLPPMARLEKIGAFGLTEPAHGTDVVKLETTARRDGDSYVLNGYKRWIGNASFADYVVIWARGDDGHVGGYVVERGTTGFDARVIKGKTALRCVQNAQISLTDVRVPAENRLANVKTFRDTEKVLLASRFCVAWESIGAAVAGYETALAYAKQRKQFGMPLAAFQLVQYRLSRMLADITDMLCMQFRLSQLLDEGEYSMPRVALAKMHYTERARAILADARDMLGGNGILLDYHVARHLCDIEAIDTYEGTDTVQALIVGRDITGYNAFVPMAPSH</sequence>
<dbReference type="Pfam" id="PF02771">
    <property type="entry name" value="Acyl-CoA_dh_N"/>
    <property type="match status" value="1"/>
</dbReference>
<feature type="domain" description="Acyl-CoA dehydrogenase/oxidase N-terminal" evidence="9">
    <location>
        <begin position="51"/>
        <end position="161"/>
    </location>
</feature>
<comment type="cofactor">
    <cofactor evidence="1 5">
        <name>FAD</name>
        <dbReference type="ChEBI" id="CHEBI:57692"/>
    </cofactor>
</comment>
<protein>
    <submittedName>
        <fullName evidence="10">Glutaryl-CoA dehydrogenase</fullName>
    </submittedName>
</protein>
<dbReference type="AlphaFoldDB" id="A0A1I2L1E8"/>
<accession>A0A1I2L1E8</accession>
<evidence type="ECO:0000259" key="9">
    <source>
        <dbReference type="Pfam" id="PF02771"/>
    </source>
</evidence>
<dbReference type="InterPro" id="IPR006091">
    <property type="entry name" value="Acyl-CoA_Oxase/DH_mid-dom"/>
</dbReference>
<evidence type="ECO:0000259" key="8">
    <source>
        <dbReference type="Pfam" id="PF02770"/>
    </source>
</evidence>
<reference evidence="10 11" key="1">
    <citation type="submission" date="2016-10" db="EMBL/GenBank/DDBJ databases">
        <authorList>
            <person name="de Groot N.N."/>
        </authorList>
    </citation>
    <scope>NUCLEOTIDE SEQUENCE [LARGE SCALE GENOMIC DNA]</scope>
    <source>
        <strain evidence="10 11">OK461</strain>
    </source>
</reference>
<dbReference type="PROSITE" id="PS00073">
    <property type="entry name" value="ACYL_COA_DH_2"/>
    <property type="match status" value="1"/>
</dbReference>
<evidence type="ECO:0000259" key="7">
    <source>
        <dbReference type="Pfam" id="PF00441"/>
    </source>
</evidence>